<dbReference type="RefSeq" id="WP_111148292.1">
    <property type="nucleotide sequence ID" value="NZ_QKRB01000053.1"/>
</dbReference>
<feature type="chain" id="PRO_5038927511" evidence="1">
    <location>
        <begin position="23"/>
        <end position="95"/>
    </location>
</feature>
<sequence>MKKVVYSVVVATAVLASPVVGQALPAAASSTAGMTSYSVTDTGAAQASFSWINSQTAAKTAAPSLEKDRLQMNSLYDGGWGGGIGSGGGFSKAMA</sequence>
<evidence type="ECO:0000256" key="1">
    <source>
        <dbReference type="SAM" id="SignalP"/>
    </source>
</evidence>
<proteinExistence type="predicted"/>
<dbReference type="Proteomes" id="UP000249522">
    <property type="component" value="Unassembled WGS sequence"/>
</dbReference>
<keyword evidence="1" id="KW-0732">Signal</keyword>
<evidence type="ECO:0000313" key="3">
    <source>
        <dbReference type="Proteomes" id="UP000249522"/>
    </source>
</evidence>
<name>A0A2W1L379_9BACL</name>
<evidence type="ECO:0000313" key="2">
    <source>
        <dbReference type="EMBL" id="PZD94478.1"/>
    </source>
</evidence>
<comment type="caution">
    <text evidence="2">The sequence shown here is derived from an EMBL/GenBank/DDBJ whole genome shotgun (WGS) entry which is preliminary data.</text>
</comment>
<organism evidence="2 3">
    <name type="scientific">Paenibacillus sambharensis</name>
    <dbReference type="NCBI Taxonomy" id="1803190"/>
    <lineage>
        <taxon>Bacteria</taxon>
        <taxon>Bacillati</taxon>
        <taxon>Bacillota</taxon>
        <taxon>Bacilli</taxon>
        <taxon>Bacillales</taxon>
        <taxon>Paenibacillaceae</taxon>
        <taxon>Paenibacillus</taxon>
    </lineage>
</organism>
<accession>A0A2W1L379</accession>
<feature type="signal peptide" evidence="1">
    <location>
        <begin position="1"/>
        <end position="22"/>
    </location>
</feature>
<dbReference type="AlphaFoldDB" id="A0A2W1L379"/>
<gene>
    <name evidence="2" type="ORF">DNH61_18985</name>
</gene>
<reference evidence="2 3" key="1">
    <citation type="submission" date="2018-06" db="EMBL/GenBank/DDBJ databases">
        <title>Paenibacillus imtechensis sp. nov.</title>
        <authorList>
            <person name="Pinnaka A.K."/>
            <person name="Singh H."/>
            <person name="Kaur M."/>
        </authorList>
    </citation>
    <scope>NUCLEOTIDE SEQUENCE [LARGE SCALE GENOMIC DNA]</scope>
    <source>
        <strain evidence="2 3">SMB1</strain>
    </source>
</reference>
<dbReference type="EMBL" id="QKRB01000053">
    <property type="protein sequence ID" value="PZD94478.1"/>
    <property type="molecule type" value="Genomic_DNA"/>
</dbReference>
<protein>
    <submittedName>
        <fullName evidence="2">Uncharacterized protein</fullName>
    </submittedName>
</protein>
<keyword evidence="3" id="KW-1185">Reference proteome</keyword>